<dbReference type="Proteomes" id="UP001597073">
    <property type="component" value="Unassembled WGS sequence"/>
</dbReference>
<proteinExistence type="predicted"/>
<name>A0ABW2ZHU0_9SPHI</name>
<sequence length="332" mass="37360">MPHHKYQLQPYSGMQSRYRCPNCNHRTKTLTLYIDTETGEAIAPHVGLCDRLDKCGYHFTPRQYFAAVGNYRLAISSPAVKKQRTAKPHADYYISPGYVNDSFLDYDKNNFYQYLISRFGIDVAAHLAQQYRLGTSSHWHGATVFWQLDAEGYVRTGKIMLYNKRTGKRVKQPYNHITWAHTQILKAMNAKSGQSSVSSGQQGLANCKPASANFILNQCLFGEHLLISAPYKPVAITESEKTAIIAAALMPAFVWLACGSLVGLNVTKCKVLHGRKVLLFPDVNAYSKWQQKAMELQRGLPGTIFRVSKDLELMATATDRRKGIDLGDVEFI</sequence>
<organism evidence="4 5">
    <name type="scientific">Mucilaginibacter lutimaris</name>
    <dbReference type="NCBI Taxonomy" id="931629"/>
    <lineage>
        <taxon>Bacteria</taxon>
        <taxon>Pseudomonadati</taxon>
        <taxon>Bacteroidota</taxon>
        <taxon>Sphingobacteriia</taxon>
        <taxon>Sphingobacteriales</taxon>
        <taxon>Sphingobacteriaceae</taxon>
        <taxon>Mucilaginibacter</taxon>
    </lineage>
</organism>
<dbReference type="RefSeq" id="WP_377142963.1">
    <property type="nucleotide sequence ID" value="NZ_JBHTIA010000009.1"/>
</dbReference>
<feature type="domain" description="DUF6371" evidence="2">
    <location>
        <begin position="109"/>
        <end position="282"/>
    </location>
</feature>
<reference evidence="5" key="1">
    <citation type="journal article" date="2019" name="Int. J. Syst. Evol. Microbiol.">
        <title>The Global Catalogue of Microorganisms (GCM) 10K type strain sequencing project: providing services to taxonomists for standard genome sequencing and annotation.</title>
        <authorList>
            <consortium name="The Broad Institute Genomics Platform"/>
            <consortium name="The Broad Institute Genome Sequencing Center for Infectious Disease"/>
            <person name="Wu L."/>
            <person name="Ma J."/>
        </authorList>
    </citation>
    <scope>NUCLEOTIDE SEQUENCE [LARGE SCALE GENOMIC DNA]</scope>
    <source>
        <strain evidence="5">CCUG 60742</strain>
    </source>
</reference>
<keyword evidence="5" id="KW-1185">Reference proteome</keyword>
<dbReference type="InterPro" id="IPR047731">
    <property type="entry name" value="Zinc_ribbon_put"/>
</dbReference>
<protein>
    <submittedName>
        <fullName evidence="4">DUF6371 domain-containing protein</fullName>
    </submittedName>
</protein>
<evidence type="ECO:0000256" key="1">
    <source>
        <dbReference type="SAM" id="Phobius"/>
    </source>
</evidence>
<dbReference type="InterPro" id="IPR045951">
    <property type="entry name" value="DUF6371"/>
</dbReference>
<evidence type="ECO:0000259" key="2">
    <source>
        <dbReference type="Pfam" id="PF19898"/>
    </source>
</evidence>
<accession>A0ABW2ZHU0</accession>
<feature type="domain" description="Zinc beta-ribbon finger putative" evidence="3">
    <location>
        <begin position="4"/>
        <end position="66"/>
    </location>
</feature>
<keyword evidence="1" id="KW-0812">Transmembrane</keyword>
<gene>
    <name evidence="4" type="ORF">ACFQZI_12665</name>
</gene>
<keyword evidence="1" id="KW-0472">Membrane</keyword>
<dbReference type="NCBIfam" id="NF040506">
    <property type="entry name" value="PG0870_Nterm"/>
    <property type="match status" value="1"/>
</dbReference>
<feature type="transmembrane region" description="Helical" evidence="1">
    <location>
        <begin position="243"/>
        <end position="266"/>
    </location>
</feature>
<dbReference type="EMBL" id="JBHTIA010000009">
    <property type="protein sequence ID" value="MFD0765707.1"/>
    <property type="molecule type" value="Genomic_DNA"/>
</dbReference>
<evidence type="ECO:0000313" key="5">
    <source>
        <dbReference type="Proteomes" id="UP001597073"/>
    </source>
</evidence>
<comment type="caution">
    <text evidence="4">The sequence shown here is derived from an EMBL/GenBank/DDBJ whole genome shotgun (WGS) entry which is preliminary data.</text>
</comment>
<evidence type="ECO:0000259" key="3">
    <source>
        <dbReference type="Pfam" id="PF21957"/>
    </source>
</evidence>
<dbReference type="Pfam" id="PF19898">
    <property type="entry name" value="DUF6371"/>
    <property type="match status" value="1"/>
</dbReference>
<evidence type="ECO:0000313" key="4">
    <source>
        <dbReference type="EMBL" id="MFD0765707.1"/>
    </source>
</evidence>
<dbReference type="Pfam" id="PF21957">
    <property type="entry name" value="Zn_ribbon_16"/>
    <property type="match status" value="1"/>
</dbReference>
<keyword evidence="1" id="KW-1133">Transmembrane helix</keyword>